<evidence type="ECO:0000256" key="5">
    <source>
        <dbReference type="ARBA" id="ARBA00022801"/>
    </source>
</evidence>
<keyword evidence="10" id="KW-1185">Reference proteome</keyword>
<feature type="binding site" evidence="7">
    <location>
        <position position="171"/>
    </location>
    <ligand>
        <name>Zn(2+)</name>
        <dbReference type="ChEBI" id="CHEBI:29105"/>
        <label>2</label>
    </ligand>
</feature>
<dbReference type="GO" id="GO:0046872">
    <property type="term" value="F:metal ion binding"/>
    <property type="evidence" value="ECO:0007669"/>
    <property type="project" value="UniProtKB-KW"/>
</dbReference>
<evidence type="ECO:0000256" key="2">
    <source>
        <dbReference type="ARBA" id="ARBA00004963"/>
    </source>
</evidence>
<evidence type="ECO:0000313" key="10">
    <source>
        <dbReference type="Proteomes" id="UP000320359"/>
    </source>
</evidence>
<feature type="binding site" evidence="7">
    <location>
        <position position="62"/>
    </location>
    <ligand>
        <name>Zn(2+)</name>
        <dbReference type="ChEBI" id="CHEBI:29105"/>
        <label>2</label>
    </ligand>
</feature>
<evidence type="ECO:0000256" key="7">
    <source>
        <dbReference type="HAMAP-Rule" id="MF_01374"/>
    </source>
</evidence>
<comment type="catalytic activity">
    <reaction evidence="1 7">
        <text>an S-(2-hydroxyacyl)glutathione + H2O = a 2-hydroxy carboxylate + glutathione + H(+)</text>
        <dbReference type="Rhea" id="RHEA:21864"/>
        <dbReference type="ChEBI" id="CHEBI:15377"/>
        <dbReference type="ChEBI" id="CHEBI:15378"/>
        <dbReference type="ChEBI" id="CHEBI:57925"/>
        <dbReference type="ChEBI" id="CHEBI:58896"/>
        <dbReference type="ChEBI" id="CHEBI:71261"/>
        <dbReference type="EC" id="3.1.2.6"/>
    </reaction>
</comment>
<dbReference type="Proteomes" id="UP000320359">
    <property type="component" value="Unassembled WGS sequence"/>
</dbReference>
<comment type="pathway">
    <text evidence="2 7">Secondary metabolite metabolism; methylglyoxal degradation; (R)-lactate from methylglyoxal: step 2/2.</text>
</comment>
<accession>A0A552X4U1</accession>
<dbReference type="SUPFAM" id="SSF56281">
    <property type="entry name" value="Metallo-hydrolase/oxidoreductase"/>
    <property type="match status" value="1"/>
</dbReference>
<feature type="binding site" evidence="7">
    <location>
        <position position="133"/>
    </location>
    <ligand>
        <name>Zn(2+)</name>
        <dbReference type="ChEBI" id="CHEBI:29105"/>
        <label>1</label>
    </ligand>
</feature>
<dbReference type="SMART" id="SM00849">
    <property type="entry name" value="Lactamase_B"/>
    <property type="match status" value="1"/>
</dbReference>
<dbReference type="RefSeq" id="WP_143234573.1">
    <property type="nucleotide sequence ID" value="NZ_VJWL01000001.1"/>
</dbReference>
<dbReference type="GO" id="GO:0004416">
    <property type="term" value="F:hydroxyacylglutathione hydrolase activity"/>
    <property type="evidence" value="ECO:0007669"/>
    <property type="project" value="UniProtKB-UniRule"/>
</dbReference>
<dbReference type="GO" id="GO:0019243">
    <property type="term" value="P:methylglyoxal catabolic process to D-lactate via S-lactoyl-glutathione"/>
    <property type="evidence" value="ECO:0007669"/>
    <property type="project" value="UniProtKB-UniRule"/>
</dbReference>
<keyword evidence="6 7" id="KW-0862">Zinc</keyword>
<protein>
    <recommendedName>
        <fullName evidence="7">Hydroxyacylglutathione hydrolase</fullName>
        <ecNumber evidence="7">3.1.2.6</ecNumber>
    </recommendedName>
    <alternativeName>
        <fullName evidence="7">Glyoxalase II</fullName>
        <shortName evidence="7">Glx II</shortName>
    </alternativeName>
</protein>
<feature type="binding site" evidence="7">
    <location>
        <position position="60"/>
    </location>
    <ligand>
        <name>Zn(2+)</name>
        <dbReference type="ChEBI" id="CHEBI:29105"/>
        <label>1</label>
    </ligand>
</feature>
<dbReference type="Gene3D" id="3.60.15.10">
    <property type="entry name" value="Ribonuclease Z/Hydroxyacylglutathione hydrolase-like"/>
    <property type="match status" value="1"/>
</dbReference>
<feature type="binding site" evidence="7">
    <location>
        <position position="63"/>
    </location>
    <ligand>
        <name>Zn(2+)</name>
        <dbReference type="ChEBI" id="CHEBI:29105"/>
        <label>2</label>
    </ligand>
</feature>
<name>A0A552X4U1_9GAMM</name>
<dbReference type="EC" id="3.1.2.6" evidence="7"/>
<feature type="binding site" evidence="7">
    <location>
        <position position="133"/>
    </location>
    <ligand>
        <name>Zn(2+)</name>
        <dbReference type="ChEBI" id="CHEBI:29105"/>
        <label>2</label>
    </ligand>
</feature>
<evidence type="ECO:0000313" key="9">
    <source>
        <dbReference type="EMBL" id="TRW50025.1"/>
    </source>
</evidence>
<gene>
    <name evidence="7 9" type="primary">gloB</name>
    <name evidence="9" type="ORF">FM042_04030</name>
</gene>
<dbReference type="InterPro" id="IPR036866">
    <property type="entry name" value="RibonucZ/Hydroxyglut_hydro"/>
</dbReference>
<comment type="subunit">
    <text evidence="7">Monomer.</text>
</comment>
<evidence type="ECO:0000256" key="4">
    <source>
        <dbReference type="ARBA" id="ARBA00022723"/>
    </source>
</evidence>
<dbReference type="PANTHER" id="PTHR43705:SF1">
    <property type="entry name" value="HYDROXYACYLGLUTATHIONE HYDROLASE GLOB"/>
    <property type="match status" value="1"/>
</dbReference>
<dbReference type="NCBIfam" id="TIGR03413">
    <property type="entry name" value="GSH_gloB"/>
    <property type="match status" value="1"/>
</dbReference>
<dbReference type="AlphaFoldDB" id="A0A552X4U1"/>
<comment type="caution">
    <text evidence="9">The sequence shown here is derived from an EMBL/GenBank/DDBJ whole genome shotgun (WGS) entry which is preliminary data.</text>
</comment>
<dbReference type="PIRSF" id="PIRSF005457">
    <property type="entry name" value="Glx"/>
    <property type="match status" value="1"/>
</dbReference>
<feature type="binding site" evidence="7">
    <location>
        <position position="58"/>
    </location>
    <ligand>
        <name>Zn(2+)</name>
        <dbReference type="ChEBI" id="CHEBI:29105"/>
        <label>1</label>
    </ligand>
</feature>
<dbReference type="PANTHER" id="PTHR43705">
    <property type="entry name" value="HYDROXYACYLGLUTATHIONE HYDROLASE"/>
    <property type="match status" value="1"/>
</dbReference>
<keyword evidence="4 7" id="KW-0479">Metal-binding</keyword>
<keyword evidence="5 7" id="KW-0378">Hydrolase</keyword>
<dbReference type="InterPro" id="IPR001279">
    <property type="entry name" value="Metallo-B-lactamas"/>
</dbReference>
<feature type="binding site" evidence="7">
    <location>
        <position position="116"/>
    </location>
    <ligand>
        <name>Zn(2+)</name>
        <dbReference type="ChEBI" id="CHEBI:29105"/>
        <label>1</label>
    </ligand>
</feature>
<evidence type="ECO:0000259" key="8">
    <source>
        <dbReference type="SMART" id="SM00849"/>
    </source>
</evidence>
<evidence type="ECO:0000256" key="1">
    <source>
        <dbReference type="ARBA" id="ARBA00001623"/>
    </source>
</evidence>
<sequence>MRIHPVPAFTDNYIWVIDQHQSEQDTRACIIVDPGDAVPVFAYLEQENLVPEAILLTHHHWDHTGGVQDLLKRYPCPVYGPHSTQIDSVTHPLREGEEIQLLNGSLQLRVLECPGHTLDHIAFYNDTHLFCGDTLFAAGCGRMFEGQPAQFYQSLQKLAALPARIKVYCAHEYTAANLRFAAAVEPENQAIHERAQQVARLRSENKVSLPSRMAEELATNPFLRVEKSFVRNAAELKEKRALNTPEEVFASIRRWKDTF</sequence>
<dbReference type="Pfam" id="PF00753">
    <property type="entry name" value="Lactamase_B"/>
    <property type="match status" value="1"/>
</dbReference>
<dbReference type="CDD" id="cd07723">
    <property type="entry name" value="hydroxyacylglutathione_hydrolase_MBL-fold"/>
    <property type="match status" value="1"/>
</dbReference>
<feature type="domain" description="Metallo-beta-lactamase" evidence="8">
    <location>
        <begin position="11"/>
        <end position="171"/>
    </location>
</feature>
<comment type="similarity">
    <text evidence="3 7">Belongs to the metallo-beta-lactamase superfamily. Glyoxalase II family.</text>
</comment>
<dbReference type="InterPro" id="IPR035680">
    <property type="entry name" value="Clx_II_MBL"/>
</dbReference>
<reference evidence="9 10" key="1">
    <citation type="submission" date="2019-07" db="EMBL/GenBank/DDBJ databases">
        <authorList>
            <person name="Yang M."/>
            <person name="Zhao D."/>
            <person name="Xiang H."/>
        </authorList>
    </citation>
    <scope>NUCLEOTIDE SEQUENCE [LARGE SCALE GENOMIC DNA]</scope>
    <source>
        <strain evidence="9 10">IM1326</strain>
    </source>
</reference>
<dbReference type="EMBL" id="VJWL01000001">
    <property type="protein sequence ID" value="TRW50025.1"/>
    <property type="molecule type" value="Genomic_DNA"/>
</dbReference>
<dbReference type="UniPathway" id="UPA00619">
    <property type="reaction ID" value="UER00676"/>
</dbReference>
<comment type="function">
    <text evidence="7">Thiolesterase that catalyzes the hydrolysis of S-D-lactoyl-glutathione to form glutathione and D-lactic acid.</text>
</comment>
<organism evidence="9 10">
    <name type="scientific">Aliidiomarina halalkaliphila</name>
    <dbReference type="NCBI Taxonomy" id="2593535"/>
    <lineage>
        <taxon>Bacteria</taxon>
        <taxon>Pseudomonadati</taxon>
        <taxon>Pseudomonadota</taxon>
        <taxon>Gammaproteobacteria</taxon>
        <taxon>Alteromonadales</taxon>
        <taxon>Idiomarinaceae</taxon>
        <taxon>Aliidiomarina</taxon>
    </lineage>
</organism>
<dbReference type="InterPro" id="IPR050110">
    <property type="entry name" value="Glyoxalase_II_hydrolase"/>
</dbReference>
<dbReference type="HAMAP" id="MF_01374">
    <property type="entry name" value="Glyoxalase_2"/>
    <property type="match status" value="1"/>
</dbReference>
<evidence type="ECO:0000256" key="6">
    <source>
        <dbReference type="ARBA" id="ARBA00022833"/>
    </source>
</evidence>
<dbReference type="InterPro" id="IPR017782">
    <property type="entry name" value="Hydroxyacylglutathione_Hdrlase"/>
</dbReference>
<comment type="cofactor">
    <cofactor evidence="7">
        <name>Zn(2+)</name>
        <dbReference type="ChEBI" id="CHEBI:29105"/>
    </cofactor>
    <text evidence="7">Binds 2 Zn(2+) ions per subunit.</text>
</comment>
<dbReference type="InterPro" id="IPR032282">
    <property type="entry name" value="HAGH_C"/>
</dbReference>
<dbReference type="OrthoDB" id="9802248at2"/>
<dbReference type="Pfam" id="PF16123">
    <property type="entry name" value="HAGH_C"/>
    <property type="match status" value="1"/>
</dbReference>
<evidence type="ECO:0000256" key="3">
    <source>
        <dbReference type="ARBA" id="ARBA00006759"/>
    </source>
</evidence>
<proteinExistence type="inferred from homology"/>